<dbReference type="GO" id="GO:0045944">
    <property type="term" value="P:positive regulation of transcription by RNA polymerase II"/>
    <property type="evidence" value="ECO:0007669"/>
    <property type="project" value="TreeGrafter"/>
</dbReference>
<dbReference type="PROSITE" id="PS50888">
    <property type="entry name" value="BHLH"/>
    <property type="match status" value="1"/>
</dbReference>
<dbReference type="STRING" id="69004.A0A182QIU1"/>
<dbReference type="InterPro" id="IPR036638">
    <property type="entry name" value="HLH_DNA-bd_sf"/>
</dbReference>
<sequence>MRHNNIESISAITYNQQPSMEATMADANNNHNGGSYISHTMAADGAGSLVSEIKKDEKYSLRQRQSRRTTQEPAATVSKSSTSTTTTTTKEKAAPKEKPKPKAAPLSKYRRKTANARERSRMREINSAFENLRRAVPVAVAGTSGASSPVSSPPCGGSAASSEKLTKITTLRLAMKYIRILSDMLHGTPGTLENNNDLDMINHNEIEREVMQKGLLLLDGAYPSTSTSGYMSSSPAPSPARSSSSSTKNSSQQSSTSTTSSPARKRSANKRTASSSSSRSKKHTTGTSRSRATASTRKAATIGSTAVVEKIEDNIQLTAPSLPDALNMDVDLSSVLESDNDSLILSEPCLSPLTTATGGPGGLKAQHFVCATSQSVVPNDGLEFGLFLESDADSLQLSEPCLSPLSHLDSLNPFNDLLHTGFNEQTALELYL</sequence>
<dbReference type="PANTHER" id="PTHR19290">
    <property type="entry name" value="BASIC HELIX-LOOP-HELIX PROTEIN NEUROGENIN-RELATED"/>
    <property type="match status" value="1"/>
</dbReference>
<dbReference type="EMBL" id="AXCN02000314">
    <property type="status" value="NOT_ANNOTATED_CDS"/>
    <property type="molecule type" value="Genomic_DNA"/>
</dbReference>
<feature type="domain" description="BHLH" evidence="2">
    <location>
        <begin position="109"/>
        <end position="181"/>
    </location>
</feature>
<reference evidence="4" key="1">
    <citation type="submission" date="2014-01" db="EMBL/GenBank/DDBJ databases">
        <title>The Genome Sequence of Anopheles farauti FAR1 (V2).</title>
        <authorList>
            <consortium name="The Broad Institute Genomics Platform"/>
            <person name="Neafsey D.E."/>
            <person name="Besansky N."/>
            <person name="Howell P."/>
            <person name="Walton C."/>
            <person name="Young S.K."/>
            <person name="Zeng Q."/>
            <person name="Gargeya S."/>
            <person name="Fitzgerald M."/>
            <person name="Haas B."/>
            <person name="Abouelleil A."/>
            <person name="Allen A.W."/>
            <person name="Alvarado L."/>
            <person name="Arachchi H.M."/>
            <person name="Berlin A.M."/>
            <person name="Chapman S.B."/>
            <person name="Gainer-Dewar J."/>
            <person name="Goldberg J."/>
            <person name="Griggs A."/>
            <person name="Gujja S."/>
            <person name="Hansen M."/>
            <person name="Howarth C."/>
            <person name="Imamovic A."/>
            <person name="Ireland A."/>
            <person name="Larimer J."/>
            <person name="McCowan C."/>
            <person name="Murphy C."/>
            <person name="Pearson M."/>
            <person name="Poon T.W."/>
            <person name="Priest M."/>
            <person name="Roberts A."/>
            <person name="Saif S."/>
            <person name="Shea T."/>
            <person name="Sisk P."/>
            <person name="Sykes S."/>
            <person name="Wortman J."/>
            <person name="Nusbaum C."/>
            <person name="Birren B."/>
        </authorList>
    </citation>
    <scope>NUCLEOTIDE SEQUENCE [LARGE SCALE GENOMIC DNA]</scope>
    <source>
        <strain evidence="4">FAR1</strain>
    </source>
</reference>
<proteinExistence type="predicted"/>
<feature type="compositionally biased region" description="Low complexity" evidence="1">
    <location>
        <begin position="226"/>
        <end position="262"/>
    </location>
</feature>
<dbReference type="GO" id="GO:0005634">
    <property type="term" value="C:nucleus"/>
    <property type="evidence" value="ECO:0007669"/>
    <property type="project" value="TreeGrafter"/>
</dbReference>
<evidence type="ECO:0000313" key="4">
    <source>
        <dbReference type="Proteomes" id="UP000075886"/>
    </source>
</evidence>
<protein>
    <recommendedName>
        <fullName evidence="2">BHLH domain-containing protein</fullName>
    </recommendedName>
</protein>
<dbReference type="SUPFAM" id="SSF47459">
    <property type="entry name" value="HLH, helix-loop-helix DNA-binding domain"/>
    <property type="match status" value="1"/>
</dbReference>
<dbReference type="GO" id="GO:0009653">
    <property type="term" value="P:anatomical structure morphogenesis"/>
    <property type="evidence" value="ECO:0007669"/>
    <property type="project" value="TreeGrafter"/>
</dbReference>
<dbReference type="EnsemblMetazoa" id="AFAF011069-RA">
    <property type="protein sequence ID" value="AFAF011069-PA"/>
    <property type="gene ID" value="AFAF011069"/>
</dbReference>
<dbReference type="GO" id="GO:0046983">
    <property type="term" value="F:protein dimerization activity"/>
    <property type="evidence" value="ECO:0007669"/>
    <property type="project" value="InterPro"/>
</dbReference>
<keyword evidence="4" id="KW-1185">Reference proteome</keyword>
<feature type="region of interest" description="Disordered" evidence="1">
    <location>
        <begin position="55"/>
        <end position="121"/>
    </location>
</feature>
<feature type="compositionally biased region" description="Low complexity" evidence="1">
    <location>
        <begin position="285"/>
        <end position="301"/>
    </location>
</feature>
<name>A0A182QIU1_9DIPT</name>
<accession>A0A182QIU1</accession>
<organism evidence="3 4">
    <name type="scientific">Anopheles farauti</name>
    <dbReference type="NCBI Taxonomy" id="69004"/>
    <lineage>
        <taxon>Eukaryota</taxon>
        <taxon>Metazoa</taxon>
        <taxon>Ecdysozoa</taxon>
        <taxon>Arthropoda</taxon>
        <taxon>Hexapoda</taxon>
        <taxon>Insecta</taxon>
        <taxon>Pterygota</taxon>
        <taxon>Neoptera</taxon>
        <taxon>Endopterygota</taxon>
        <taxon>Diptera</taxon>
        <taxon>Nematocera</taxon>
        <taxon>Culicoidea</taxon>
        <taxon>Culicidae</taxon>
        <taxon>Anophelinae</taxon>
        <taxon>Anopheles</taxon>
    </lineage>
</organism>
<evidence type="ECO:0000259" key="2">
    <source>
        <dbReference type="PROSITE" id="PS50888"/>
    </source>
</evidence>
<dbReference type="PANTHER" id="PTHR19290:SF147">
    <property type="entry name" value="HELIX-LOOP-HELIX PROTEIN DELILAH"/>
    <property type="match status" value="1"/>
</dbReference>
<evidence type="ECO:0000256" key="1">
    <source>
        <dbReference type="SAM" id="MobiDB-lite"/>
    </source>
</evidence>
<reference evidence="3" key="2">
    <citation type="submission" date="2020-05" db="UniProtKB">
        <authorList>
            <consortium name="EnsemblMetazoa"/>
        </authorList>
    </citation>
    <scope>IDENTIFICATION</scope>
    <source>
        <strain evidence="3">FAR1</strain>
    </source>
</reference>
<dbReference type="InterPro" id="IPR011598">
    <property type="entry name" value="bHLH_dom"/>
</dbReference>
<feature type="region of interest" description="Disordered" evidence="1">
    <location>
        <begin position="143"/>
        <end position="162"/>
    </location>
</feature>
<dbReference type="Proteomes" id="UP000075886">
    <property type="component" value="Unassembled WGS sequence"/>
</dbReference>
<feature type="compositionally biased region" description="Basic and acidic residues" evidence="1">
    <location>
        <begin position="89"/>
        <end position="100"/>
    </location>
</feature>
<dbReference type="VEuPathDB" id="VectorBase:AFAF011069"/>
<dbReference type="Pfam" id="PF00010">
    <property type="entry name" value="HLH"/>
    <property type="match status" value="1"/>
</dbReference>
<evidence type="ECO:0000313" key="3">
    <source>
        <dbReference type="EnsemblMetazoa" id="AFAF011069-PA"/>
    </source>
</evidence>
<feature type="compositionally biased region" description="Low complexity" evidence="1">
    <location>
        <begin position="71"/>
        <end position="88"/>
    </location>
</feature>
<dbReference type="SMART" id="SM00353">
    <property type="entry name" value="HLH"/>
    <property type="match status" value="1"/>
</dbReference>
<dbReference type="InterPro" id="IPR050359">
    <property type="entry name" value="bHLH_transcription_factors"/>
</dbReference>
<dbReference type="AlphaFoldDB" id="A0A182QIU1"/>
<dbReference type="Gene3D" id="4.10.280.10">
    <property type="entry name" value="Helix-loop-helix DNA-binding domain"/>
    <property type="match status" value="1"/>
</dbReference>
<dbReference type="GO" id="GO:0003700">
    <property type="term" value="F:DNA-binding transcription factor activity"/>
    <property type="evidence" value="ECO:0007669"/>
    <property type="project" value="TreeGrafter"/>
</dbReference>
<dbReference type="CDD" id="cd11431">
    <property type="entry name" value="bHLH_TS_taxi_Dei"/>
    <property type="match status" value="1"/>
</dbReference>
<dbReference type="GO" id="GO:0070888">
    <property type="term" value="F:E-box binding"/>
    <property type="evidence" value="ECO:0007669"/>
    <property type="project" value="TreeGrafter"/>
</dbReference>
<feature type="region of interest" description="Disordered" evidence="1">
    <location>
        <begin position="226"/>
        <end position="301"/>
    </location>
</feature>